<dbReference type="AlphaFoldDB" id="A0A5B7FLF1"/>
<name>A0A5B7FLF1_PORTR</name>
<dbReference type="Proteomes" id="UP000324222">
    <property type="component" value="Unassembled WGS sequence"/>
</dbReference>
<dbReference type="InterPro" id="IPR042103">
    <property type="entry name" value="SerRS_1_N_sf"/>
</dbReference>
<dbReference type="Pfam" id="PF02403">
    <property type="entry name" value="Seryl_tRNA_N"/>
    <property type="match status" value="1"/>
</dbReference>
<keyword evidence="3" id="KW-1185">Reference proteome</keyword>
<dbReference type="GO" id="GO:0016874">
    <property type="term" value="F:ligase activity"/>
    <property type="evidence" value="ECO:0007669"/>
    <property type="project" value="UniProtKB-KW"/>
</dbReference>
<sequence>MLDIVLFREDQGGDPAKVRESQRRRYKDVGAVDNVIEKDTKWRAGSTPKPDFSIAFDVITCLTPLPFELRRDMPQYYSHPLVSGLSVAQEDLSPLEWFLAARQKGEQEEEAGSIGPDLEALEKHLSEYSYVCGYEPSERDSRLVGRLPAPPSPITHPAVARWYTHMNSFSAEEIKCLPDPQRLSFRAELFIHLLAKKHKQVKRVLFWCAISFTE</sequence>
<dbReference type="InterPro" id="IPR015866">
    <property type="entry name" value="Ser-tRNA-synth_1_N"/>
</dbReference>
<dbReference type="OrthoDB" id="10264585at2759"/>
<dbReference type="Gene3D" id="1.10.287.40">
    <property type="entry name" value="Serine-tRNA synthetase, tRNA binding domain"/>
    <property type="match status" value="1"/>
</dbReference>
<dbReference type="EMBL" id="VSRR010006990">
    <property type="protein sequence ID" value="MPC46003.1"/>
    <property type="molecule type" value="Genomic_DNA"/>
</dbReference>
<gene>
    <name evidence="2" type="primary">SARS</name>
    <name evidence="2" type="ORF">E2C01_039710</name>
</gene>
<evidence type="ECO:0000313" key="2">
    <source>
        <dbReference type="EMBL" id="MPC46003.1"/>
    </source>
</evidence>
<evidence type="ECO:0000259" key="1">
    <source>
        <dbReference type="Pfam" id="PF02403"/>
    </source>
</evidence>
<evidence type="ECO:0000313" key="3">
    <source>
        <dbReference type="Proteomes" id="UP000324222"/>
    </source>
</evidence>
<comment type="caution">
    <text evidence="2">The sequence shown here is derived from an EMBL/GenBank/DDBJ whole genome shotgun (WGS) entry which is preliminary data.</text>
</comment>
<reference evidence="2 3" key="1">
    <citation type="submission" date="2019-05" db="EMBL/GenBank/DDBJ databases">
        <title>Another draft genome of Portunus trituberculatus and its Hox gene families provides insights of decapod evolution.</title>
        <authorList>
            <person name="Jeong J.-H."/>
            <person name="Song I."/>
            <person name="Kim S."/>
            <person name="Choi T."/>
            <person name="Kim D."/>
            <person name="Ryu S."/>
            <person name="Kim W."/>
        </authorList>
    </citation>
    <scope>NUCLEOTIDE SEQUENCE [LARGE SCALE GENOMIC DNA]</scope>
    <source>
        <tissue evidence="2">Muscle</tissue>
    </source>
</reference>
<feature type="domain" description="Serine-tRNA synthetase type1 N-terminal" evidence="1">
    <location>
        <begin position="1"/>
        <end position="44"/>
    </location>
</feature>
<accession>A0A5B7FLF1</accession>
<keyword evidence="2" id="KW-0436">Ligase</keyword>
<protein>
    <submittedName>
        <fullName evidence="2">Serine--tRNA ligase, cytoplasmic</fullName>
    </submittedName>
</protein>
<proteinExistence type="predicted"/>
<organism evidence="2 3">
    <name type="scientific">Portunus trituberculatus</name>
    <name type="common">Swimming crab</name>
    <name type="synonym">Neptunus trituberculatus</name>
    <dbReference type="NCBI Taxonomy" id="210409"/>
    <lineage>
        <taxon>Eukaryota</taxon>
        <taxon>Metazoa</taxon>
        <taxon>Ecdysozoa</taxon>
        <taxon>Arthropoda</taxon>
        <taxon>Crustacea</taxon>
        <taxon>Multicrustacea</taxon>
        <taxon>Malacostraca</taxon>
        <taxon>Eumalacostraca</taxon>
        <taxon>Eucarida</taxon>
        <taxon>Decapoda</taxon>
        <taxon>Pleocyemata</taxon>
        <taxon>Brachyura</taxon>
        <taxon>Eubrachyura</taxon>
        <taxon>Portunoidea</taxon>
        <taxon>Portunidae</taxon>
        <taxon>Portuninae</taxon>
        <taxon>Portunus</taxon>
    </lineage>
</organism>